<dbReference type="Proteomes" id="UP000275267">
    <property type="component" value="Unassembled WGS sequence"/>
</dbReference>
<keyword evidence="5" id="KW-1185">Reference proteome</keyword>
<gene>
    <name evidence="4" type="ORF">C2845_PM02G27650</name>
</gene>
<evidence type="ECO:0000256" key="1">
    <source>
        <dbReference type="SAM" id="MobiDB-lite"/>
    </source>
</evidence>
<comment type="caution">
    <text evidence="4">The sequence shown here is derived from an EMBL/GenBank/DDBJ whole genome shotgun (WGS) entry which is preliminary data.</text>
</comment>
<dbReference type="STRING" id="4540.A0A3L6S4Y1"/>
<dbReference type="PANTHER" id="PTHR21450">
    <property type="entry name" value="PROTEIN ALTERED PHOSPHATE STARVATION RESPONSE 1"/>
    <property type="match status" value="1"/>
</dbReference>
<evidence type="ECO:0000313" key="5">
    <source>
        <dbReference type="Proteomes" id="UP000275267"/>
    </source>
</evidence>
<evidence type="ECO:0000259" key="2">
    <source>
        <dbReference type="Pfam" id="PF04782"/>
    </source>
</evidence>
<dbReference type="PANTHER" id="PTHR21450:SF6">
    <property type="entry name" value="EXPRESSED PROTEIN"/>
    <property type="match status" value="1"/>
</dbReference>
<protein>
    <recommendedName>
        <fullName evidence="6">DUF632 domain-containing protein</fullName>
    </recommendedName>
</protein>
<feature type="domain" description="DUF632" evidence="2">
    <location>
        <begin position="310"/>
        <end position="658"/>
    </location>
</feature>
<proteinExistence type="predicted"/>
<dbReference type="EMBL" id="PQIB02000005">
    <property type="protein sequence ID" value="RLN15987.1"/>
    <property type="molecule type" value="Genomic_DNA"/>
</dbReference>
<organism evidence="4 5">
    <name type="scientific">Panicum miliaceum</name>
    <name type="common">Proso millet</name>
    <name type="synonym">Broomcorn millet</name>
    <dbReference type="NCBI Taxonomy" id="4540"/>
    <lineage>
        <taxon>Eukaryota</taxon>
        <taxon>Viridiplantae</taxon>
        <taxon>Streptophyta</taxon>
        <taxon>Embryophyta</taxon>
        <taxon>Tracheophyta</taxon>
        <taxon>Spermatophyta</taxon>
        <taxon>Magnoliopsida</taxon>
        <taxon>Liliopsida</taxon>
        <taxon>Poales</taxon>
        <taxon>Poaceae</taxon>
        <taxon>PACMAD clade</taxon>
        <taxon>Panicoideae</taxon>
        <taxon>Panicodae</taxon>
        <taxon>Paniceae</taxon>
        <taxon>Panicinae</taxon>
        <taxon>Panicum</taxon>
        <taxon>Panicum sect. Panicum</taxon>
    </lineage>
</organism>
<evidence type="ECO:0000313" key="4">
    <source>
        <dbReference type="EMBL" id="RLN15987.1"/>
    </source>
</evidence>
<dbReference type="OrthoDB" id="694308at2759"/>
<feature type="domain" description="DUF630" evidence="3">
    <location>
        <begin position="3"/>
        <end position="58"/>
    </location>
</feature>
<accession>A0A3L6S4Y1</accession>
<dbReference type="InterPro" id="IPR006867">
    <property type="entry name" value="DUF632"/>
</dbReference>
<evidence type="ECO:0008006" key="6">
    <source>
        <dbReference type="Google" id="ProtNLM"/>
    </source>
</evidence>
<dbReference type="Pfam" id="PF04782">
    <property type="entry name" value="DUF632"/>
    <property type="match status" value="1"/>
</dbReference>
<dbReference type="Pfam" id="PF04783">
    <property type="entry name" value="DUF630"/>
    <property type="match status" value="1"/>
</dbReference>
<feature type="compositionally biased region" description="Basic and acidic residues" evidence="1">
    <location>
        <begin position="226"/>
        <end position="239"/>
    </location>
</feature>
<sequence>MGSRSKSEDDKALVLCQERKRFVREALDGRCAFAAAHFAYIQSLRHTGFALRKFMEPEVPMDSSLFTSTSATPELPTMRQKSMNLSPSLSHHASDSFSPVPSPLSSGRFHVNHMKAGGSSVTTVKEKLLEPVRATLQTSSPVRRQAIHDLDDSSTFEAPPGTPPWDYFGLFQPVESQISFHDEKELVHEYENSDDIMRLREKEGIPELEEEVEKSPAHSDFITRRLGEDKAPDLKDVEKSPMNGGEDDLALSEDDFDNPTSESLVRVFKNRNDTPAGYTATEVSSSTAALPMNGKSKETFRDVRNVVRDLNSCMKEIEILFIKASDSGKEVPRMLEADKVNFRPLLPEEKAPGSTASGFFANLFACCREEVPVPQPPPQAEVKYLTWHRSMSSLSSSSRNPLGTTTKDDTDGLTGNIFSGVYMNAGSHASTLDRLYAWERKLYDEVKASSAICRQYDEKCRQLRHQESRGESQMSIDKTRAVVKDLHSRILVAIQRIDMISKNIEDLRDKELQPQLEELIGSLTRMWATMLECHRHQHEIIKLVCNSGSMKVSIRSESQLQASLLLQVELSTLCSNFQKWISSHRAYLNSLNSWLLKCVKSLQRRRKSSRKKKVEADPITKYAVAPIFKTCESWIDLLDDLPTKDLEDAIKGLAADIHRSMPHQEKRRGSSKLTFSLSHSGRLNGDMGEVQRSDMPTDLQSSLEIFLGKLETFSEVSLQEYMVLKGKIDDAKTNYEKWK</sequence>
<dbReference type="InterPro" id="IPR006868">
    <property type="entry name" value="DUF630"/>
</dbReference>
<reference evidence="5" key="1">
    <citation type="journal article" date="2019" name="Nat. Commun.">
        <title>The genome of broomcorn millet.</title>
        <authorList>
            <person name="Zou C."/>
            <person name="Miki D."/>
            <person name="Li D."/>
            <person name="Tang Q."/>
            <person name="Xiao L."/>
            <person name="Rajput S."/>
            <person name="Deng P."/>
            <person name="Jia W."/>
            <person name="Huang R."/>
            <person name="Zhang M."/>
            <person name="Sun Y."/>
            <person name="Hu J."/>
            <person name="Fu X."/>
            <person name="Schnable P.S."/>
            <person name="Li F."/>
            <person name="Zhang H."/>
            <person name="Feng B."/>
            <person name="Zhu X."/>
            <person name="Liu R."/>
            <person name="Schnable J.C."/>
            <person name="Zhu J.-K."/>
            <person name="Zhang H."/>
        </authorList>
    </citation>
    <scope>NUCLEOTIDE SEQUENCE [LARGE SCALE GENOMIC DNA]</scope>
</reference>
<dbReference type="AlphaFoldDB" id="A0A3L6S4Y1"/>
<name>A0A3L6S4Y1_PANMI</name>
<feature type="compositionally biased region" description="Acidic residues" evidence="1">
    <location>
        <begin position="245"/>
        <end position="256"/>
    </location>
</feature>
<feature type="region of interest" description="Disordered" evidence="1">
    <location>
        <begin position="226"/>
        <end position="256"/>
    </location>
</feature>
<evidence type="ECO:0000259" key="3">
    <source>
        <dbReference type="Pfam" id="PF04783"/>
    </source>
</evidence>